<gene>
    <name evidence="1" type="ORF">LIER_28496</name>
</gene>
<protein>
    <submittedName>
        <fullName evidence="1">Uncharacterized protein</fullName>
    </submittedName>
</protein>
<dbReference type="AlphaFoldDB" id="A0AAV3RHH5"/>
<organism evidence="1 2">
    <name type="scientific">Lithospermum erythrorhizon</name>
    <name type="common">Purple gromwell</name>
    <name type="synonym">Lithospermum officinale var. erythrorhizon</name>
    <dbReference type="NCBI Taxonomy" id="34254"/>
    <lineage>
        <taxon>Eukaryota</taxon>
        <taxon>Viridiplantae</taxon>
        <taxon>Streptophyta</taxon>
        <taxon>Embryophyta</taxon>
        <taxon>Tracheophyta</taxon>
        <taxon>Spermatophyta</taxon>
        <taxon>Magnoliopsida</taxon>
        <taxon>eudicotyledons</taxon>
        <taxon>Gunneridae</taxon>
        <taxon>Pentapetalae</taxon>
        <taxon>asterids</taxon>
        <taxon>lamiids</taxon>
        <taxon>Boraginales</taxon>
        <taxon>Boraginaceae</taxon>
        <taxon>Boraginoideae</taxon>
        <taxon>Lithospermeae</taxon>
        <taxon>Lithospermum</taxon>
    </lineage>
</organism>
<reference evidence="1 2" key="1">
    <citation type="submission" date="2024-01" db="EMBL/GenBank/DDBJ databases">
        <title>The complete chloroplast genome sequence of Lithospermum erythrorhizon: insights into the phylogenetic relationship among Boraginaceae species and the maternal lineages of purple gromwells.</title>
        <authorList>
            <person name="Okada T."/>
            <person name="Watanabe K."/>
        </authorList>
    </citation>
    <scope>NUCLEOTIDE SEQUENCE [LARGE SCALE GENOMIC DNA]</scope>
</reference>
<evidence type="ECO:0000313" key="1">
    <source>
        <dbReference type="EMBL" id="GAA0175299.1"/>
    </source>
</evidence>
<comment type="caution">
    <text evidence="1">The sequence shown here is derived from an EMBL/GenBank/DDBJ whole genome shotgun (WGS) entry which is preliminary data.</text>
</comment>
<sequence>MKLDNWISKIDKENPAERIQQNVNKLSFKNQDLPYLNGKRRIYEPLCIRNDVYVANNVRHTSNFKSFDLNKLPDEKIVQYSPNNNANGNVICMTSSSKSKNKLINGIDLNKFPDELDDEYLNNFEDYGYPRIPILSDITAHSSSSIITNVKFARLSLNNQSMVSSFDLNKIPPVEIDVEEFGFSDGSISLSMDVLNLRTSFDLNKTPNEMDEEEFHYLEENDGITMVRGCY</sequence>
<proteinExistence type="predicted"/>
<accession>A0AAV3RHH5</accession>
<keyword evidence="2" id="KW-1185">Reference proteome</keyword>
<dbReference type="Proteomes" id="UP001454036">
    <property type="component" value="Unassembled WGS sequence"/>
</dbReference>
<dbReference type="EMBL" id="BAABME010009517">
    <property type="protein sequence ID" value="GAA0175299.1"/>
    <property type="molecule type" value="Genomic_DNA"/>
</dbReference>
<evidence type="ECO:0000313" key="2">
    <source>
        <dbReference type="Proteomes" id="UP001454036"/>
    </source>
</evidence>
<name>A0AAV3RHH5_LITER</name>